<feature type="transmembrane region" description="Helical" evidence="1">
    <location>
        <begin position="107"/>
        <end position="125"/>
    </location>
</feature>
<keyword evidence="1" id="KW-1133">Transmembrane helix</keyword>
<evidence type="ECO:0000313" key="2">
    <source>
        <dbReference type="EMBL" id="KAK6589778.1"/>
    </source>
</evidence>
<accession>A0AAV9XYH1</accession>
<keyword evidence="1" id="KW-0812">Transmembrane</keyword>
<dbReference type="EMBL" id="JAWDEY010000011">
    <property type="protein sequence ID" value="KAK6589778.1"/>
    <property type="molecule type" value="Genomic_DNA"/>
</dbReference>
<proteinExistence type="predicted"/>
<dbReference type="AlphaFoldDB" id="A0AAV9XYH1"/>
<organism evidence="2 3">
    <name type="scientific">Cryptosporidium xiaoi</name>
    <dbReference type="NCBI Taxonomy" id="659607"/>
    <lineage>
        <taxon>Eukaryota</taxon>
        <taxon>Sar</taxon>
        <taxon>Alveolata</taxon>
        <taxon>Apicomplexa</taxon>
        <taxon>Conoidasida</taxon>
        <taxon>Coccidia</taxon>
        <taxon>Eucoccidiorida</taxon>
        <taxon>Eimeriorina</taxon>
        <taxon>Cryptosporidiidae</taxon>
        <taxon>Cryptosporidium</taxon>
    </lineage>
</organism>
<keyword evidence="1" id="KW-0472">Membrane</keyword>
<name>A0AAV9XYH1_9CRYT</name>
<evidence type="ECO:0000313" key="3">
    <source>
        <dbReference type="Proteomes" id="UP001311799"/>
    </source>
</evidence>
<dbReference type="Proteomes" id="UP001311799">
    <property type="component" value="Unassembled WGS sequence"/>
</dbReference>
<evidence type="ECO:0000256" key="1">
    <source>
        <dbReference type="SAM" id="Phobius"/>
    </source>
</evidence>
<feature type="transmembrane region" description="Helical" evidence="1">
    <location>
        <begin position="137"/>
        <end position="159"/>
    </location>
</feature>
<gene>
    <name evidence="2" type="ORF">RS030_189</name>
</gene>
<comment type="caution">
    <text evidence="2">The sequence shown here is derived from an EMBL/GenBank/DDBJ whole genome shotgun (WGS) entry which is preliminary data.</text>
</comment>
<protein>
    <submittedName>
        <fullName evidence="2">Uncharacterized protein</fullName>
    </submittedName>
</protein>
<reference evidence="2 3" key="1">
    <citation type="submission" date="2023-10" db="EMBL/GenBank/DDBJ databases">
        <title>Comparative genomics analysis reveals potential genetic determinants of host preference in Cryptosporidium xiaoi.</title>
        <authorList>
            <person name="Xiao L."/>
            <person name="Li J."/>
        </authorList>
    </citation>
    <scope>NUCLEOTIDE SEQUENCE [LARGE SCALE GENOMIC DNA]</scope>
    <source>
        <strain evidence="2 3">52996</strain>
    </source>
</reference>
<keyword evidence="3" id="KW-1185">Reference proteome</keyword>
<sequence>MESESDIYKRRIELKKKKLLERGNSRLKLLCPGHEELRGDLSFDKNQSENADSNETENISIVESKVKYNRTNSDFISSKDSCKKVDFEGIKTFIEFMNSDISKIRKIISFIIGVILFFLHNYISSDANVYGYYPSNTSGLILFVCFQIFIIQLALIKYFQLNLKVIREKNVYIYHIFTSYDPGKADYIDLISDIYQFIIAIKNIVSEWYILLSTYVVINSIYNLVV</sequence>